<evidence type="ECO:0000256" key="1">
    <source>
        <dbReference type="SAM" id="MobiDB-lite"/>
    </source>
</evidence>
<accession>A0A4Y6Q2Z4</accession>
<evidence type="ECO:0008006" key="4">
    <source>
        <dbReference type="Google" id="ProtNLM"/>
    </source>
</evidence>
<organism evidence="2 3">
    <name type="scientific">Persicimonas caeni</name>
    <dbReference type="NCBI Taxonomy" id="2292766"/>
    <lineage>
        <taxon>Bacteria</taxon>
        <taxon>Deltaproteobacteria</taxon>
        <taxon>Bradymonadales</taxon>
        <taxon>Bradymonadaceae</taxon>
        <taxon>Persicimonas</taxon>
    </lineage>
</organism>
<feature type="region of interest" description="Disordered" evidence="1">
    <location>
        <begin position="1"/>
        <end position="23"/>
    </location>
</feature>
<gene>
    <name evidence="2" type="ORF">FIV42_15755</name>
</gene>
<dbReference type="AlphaFoldDB" id="A0A4Y6Q2Z4"/>
<feature type="compositionally biased region" description="Basic and acidic residues" evidence="1">
    <location>
        <begin position="1"/>
        <end position="16"/>
    </location>
</feature>
<keyword evidence="3" id="KW-1185">Reference proteome</keyword>
<evidence type="ECO:0000313" key="2">
    <source>
        <dbReference type="EMBL" id="QDG54902.1"/>
    </source>
</evidence>
<name>A0A4Y6Q2Z4_PERCE</name>
<dbReference type="Proteomes" id="UP000315995">
    <property type="component" value="Chromosome"/>
</dbReference>
<dbReference type="EMBL" id="CP041186">
    <property type="protein sequence ID" value="QDG54902.1"/>
    <property type="molecule type" value="Genomic_DNA"/>
</dbReference>
<protein>
    <recommendedName>
        <fullName evidence="4">Excalibur calcium-binding domain-containing protein</fullName>
    </recommendedName>
</protein>
<reference evidence="2 3" key="1">
    <citation type="submission" date="2019-06" db="EMBL/GenBank/DDBJ databases">
        <title>Persicimonas caeni gen. nov., sp. nov., a predatory bacterium isolated from solar saltern.</title>
        <authorList>
            <person name="Wang S."/>
        </authorList>
    </citation>
    <scope>NUCLEOTIDE SEQUENCE [LARGE SCALE GENOMIC DNA]</scope>
    <source>
        <strain evidence="2 3">YN101</strain>
    </source>
</reference>
<sequence length="23" mass="2640">MNCVNDRVRDRDKDGVPCESLCD</sequence>
<proteinExistence type="predicted"/>
<accession>A0A5B8YHP6</accession>
<evidence type="ECO:0000313" key="3">
    <source>
        <dbReference type="Proteomes" id="UP000315995"/>
    </source>
</evidence>